<protein>
    <recommendedName>
        <fullName evidence="2">peptidoglycan lytic exotransglycosylase</fullName>
        <ecNumber evidence="2">4.2.2.n1</ecNumber>
    </recommendedName>
    <alternativeName>
        <fullName evidence="5">Murein hydrolase A</fullName>
    </alternativeName>
</protein>
<dbReference type="InterPro" id="IPR026044">
    <property type="entry name" value="MltA"/>
</dbReference>
<dbReference type="PANTHER" id="PTHR30124">
    <property type="entry name" value="MEMBRANE-BOUND LYTIC MUREIN TRANSGLYCOSYLASE A"/>
    <property type="match status" value="1"/>
</dbReference>
<keyword evidence="4" id="KW-0961">Cell wall biogenesis/degradation</keyword>
<dbReference type="CDD" id="cd14485">
    <property type="entry name" value="mltA_like_LT_A"/>
    <property type="match status" value="1"/>
</dbReference>
<dbReference type="EMBL" id="VRYY01000045">
    <property type="protein sequence ID" value="MBG3875873.1"/>
    <property type="molecule type" value="Genomic_DNA"/>
</dbReference>
<comment type="caution">
    <text evidence="7">The sequence shown here is derived from an EMBL/GenBank/DDBJ whole genome shotgun (WGS) entry which is preliminary data.</text>
</comment>
<dbReference type="Pfam" id="PF06725">
    <property type="entry name" value="3D"/>
    <property type="match status" value="1"/>
</dbReference>
<evidence type="ECO:0000256" key="3">
    <source>
        <dbReference type="ARBA" id="ARBA00023239"/>
    </source>
</evidence>
<name>A0ABS0J0D5_9BACT</name>
<proteinExistence type="predicted"/>
<dbReference type="EC" id="4.2.2.n1" evidence="2"/>
<evidence type="ECO:0000256" key="5">
    <source>
        <dbReference type="ARBA" id="ARBA00030918"/>
    </source>
</evidence>
<dbReference type="Pfam" id="PF03562">
    <property type="entry name" value="MltA"/>
    <property type="match status" value="1"/>
</dbReference>
<dbReference type="InterPro" id="IPR010611">
    <property type="entry name" value="3D_dom"/>
</dbReference>
<organism evidence="7 8">
    <name type="scientific">Nitratidesulfovibrio oxamicus</name>
    <dbReference type="NCBI Taxonomy" id="32016"/>
    <lineage>
        <taxon>Bacteria</taxon>
        <taxon>Pseudomonadati</taxon>
        <taxon>Thermodesulfobacteriota</taxon>
        <taxon>Desulfovibrionia</taxon>
        <taxon>Desulfovibrionales</taxon>
        <taxon>Desulfovibrionaceae</taxon>
        <taxon>Nitratidesulfovibrio</taxon>
    </lineage>
</organism>
<comment type="catalytic activity">
    <reaction evidence="1">
        <text>Exolytic cleavage of the (1-&gt;4)-beta-glycosidic linkage between N-acetylmuramic acid (MurNAc) and N-acetylglucosamine (GlcNAc) residues in peptidoglycan, from either the reducing or the non-reducing ends of the peptidoglycan chains, with concomitant formation of a 1,6-anhydrobond in the MurNAc residue.</text>
        <dbReference type="EC" id="4.2.2.n1"/>
    </reaction>
</comment>
<evidence type="ECO:0000259" key="6">
    <source>
        <dbReference type="SMART" id="SM00925"/>
    </source>
</evidence>
<gene>
    <name evidence="7" type="ORF">FVW20_02235</name>
</gene>
<feature type="domain" description="Lytic transglycosylase MltA" evidence="6">
    <location>
        <begin position="221"/>
        <end position="380"/>
    </location>
</feature>
<evidence type="ECO:0000256" key="1">
    <source>
        <dbReference type="ARBA" id="ARBA00001420"/>
    </source>
</evidence>
<dbReference type="CDD" id="cd14668">
    <property type="entry name" value="mlta_B"/>
    <property type="match status" value="1"/>
</dbReference>
<sequence length="480" mass="50757">MFRNLLPRGAACRFVRHFVMKAKTVGGLPCSMASSLSTMPSAAPPAAASGSSAFGHVCAPACIRTAGALLLALAISGCASHGPRIAVPEPEVPPTVQTPAQTRPIQARPALSLPPLPAYTEASPDEIRAAIAVMDPRSQGLASWNDLAPALTQSLSYMATRPVGGVALDRMGLRVTNADFMAALRQLSGLLPQLDVNPGLLAQRFRWLRVDTAWTGYYEPVLRASRTPAPGYTHPIYRTPPDMRVTEVAGAGSGKQRMTFRVVNGPRGRVLRPYYDRAEIDAGALRGKGLELAWAADPVDVYILQVQGSGRVRFTDGSEARVLYAAQNGRPYVSIGRILKERGELPPDGVNMPAIRQWLESHPGQARELMNTNPSYVFFRMEEGSASGPLGCTGRPLTPWVSLATDRSVLPSGALLAFSAPVPQPAGGGAVTGLGLAQDTGGAIKGYRIDLFCGAGDHAATVAGHLDAPGPAWLLLPRTP</sequence>
<accession>A0ABS0J0D5</accession>
<dbReference type="Gene3D" id="2.40.40.10">
    <property type="entry name" value="RlpA-like domain"/>
    <property type="match status" value="1"/>
</dbReference>
<dbReference type="Gene3D" id="2.40.240.50">
    <property type="entry name" value="Barwin-like endoglucanases"/>
    <property type="match status" value="1"/>
</dbReference>
<evidence type="ECO:0000256" key="2">
    <source>
        <dbReference type="ARBA" id="ARBA00012587"/>
    </source>
</evidence>
<dbReference type="SUPFAM" id="SSF50685">
    <property type="entry name" value="Barwin-like endoglucanases"/>
    <property type="match status" value="1"/>
</dbReference>
<reference evidence="7 8" key="1">
    <citation type="submission" date="2019-08" db="EMBL/GenBank/DDBJ databases">
        <authorList>
            <person name="Luo N."/>
        </authorList>
    </citation>
    <scope>NUCLEOTIDE SEQUENCE [LARGE SCALE GENOMIC DNA]</scope>
    <source>
        <strain evidence="7 8">NCIMB 9442</strain>
    </source>
</reference>
<keyword evidence="8" id="KW-1185">Reference proteome</keyword>
<evidence type="ECO:0000256" key="4">
    <source>
        <dbReference type="ARBA" id="ARBA00023316"/>
    </source>
</evidence>
<dbReference type="PIRSF" id="PIRSF019422">
    <property type="entry name" value="MltA"/>
    <property type="match status" value="1"/>
</dbReference>
<keyword evidence="3" id="KW-0456">Lyase</keyword>
<evidence type="ECO:0000313" key="7">
    <source>
        <dbReference type="EMBL" id="MBG3875873.1"/>
    </source>
</evidence>
<evidence type="ECO:0000313" key="8">
    <source>
        <dbReference type="Proteomes" id="UP001194469"/>
    </source>
</evidence>
<dbReference type="Proteomes" id="UP001194469">
    <property type="component" value="Unassembled WGS sequence"/>
</dbReference>
<dbReference type="SMART" id="SM00925">
    <property type="entry name" value="MltA"/>
    <property type="match status" value="1"/>
</dbReference>
<dbReference type="PANTHER" id="PTHR30124:SF0">
    <property type="entry name" value="MEMBRANE-BOUND LYTIC MUREIN TRANSGLYCOSYLASE A"/>
    <property type="match status" value="1"/>
</dbReference>
<dbReference type="InterPro" id="IPR005300">
    <property type="entry name" value="MltA_B"/>
</dbReference>
<dbReference type="InterPro" id="IPR036908">
    <property type="entry name" value="RlpA-like_sf"/>
</dbReference>